<dbReference type="GO" id="GO:0016831">
    <property type="term" value="F:carboxy-lyase activity"/>
    <property type="evidence" value="ECO:0007669"/>
    <property type="project" value="InterPro"/>
</dbReference>
<evidence type="ECO:0000256" key="1">
    <source>
        <dbReference type="ARBA" id="ARBA00023239"/>
    </source>
</evidence>
<reference evidence="3" key="2">
    <citation type="journal article" date="2021" name="PeerJ">
        <title>Extensive microbial diversity within the chicken gut microbiome revealed by metagenomics and culture.</title>
        <authorList>
            <person name="Gilroy R."/>
            <person name="Ravi A."/>
            <person name="Getino M."/>
            <person name="Pursley I."/>
            <person name="Horton D.L."/>
            <person name="Alikhan N.F."/>
            <person name="Baker D."/>
            <person name="Gharbi K."/>
            <person name="Hall N."/>
            <person name="Watson M."/>
            <person name="Adriaenssens E.M."/>
            <person name="Foster-Nyarko E."/>
            <person name="Jarju S."/>
            <person name="Secka A."/>
            <person name="Antonio M."/>
            <person name="Oren A."/>
            <person name="Chaudhuri R.R."/>
            <person name="La Ragione R."/>
            <person name="Hildebrand F."/>
            <person name="Pallen M.J."/>
        </authorList>
    </citation>
    <scope>NUCLEOTIDE SEQUENCE</scope>
    <source>
        <strain evidence="3">ChiHcec3-11533</strain>
    </source>
</reference>
<sequence>MIRIDTHAHVYPVKIADKASAAIGRFYDVPIRHHGSLEELIGLEEEAGVSRIVAHSVATTPAQIEHINEFILECYHQYPQRILPFAAMHPDARDLEGLVERIVEQGFLGIKLHPDFQEFQLDEPRALRMFRAIGDKLPVLIHTGDYRYDFSGPKRMAHVLDEVPELTAIGAHLGGWSQYEEAVETLAGRRMYVDTCSAVYALRPERAVEIIRAFGVENVLFGTDFPMWTPKEEVERIENLALTQEEKECIFHRNAERLLKLPS</sequence>
<dbReference type="InterPro" id="IPR032465">
    <property type="entry name" value="ACMSD"/>
</dbReference>
<dbReference type="InterPro" id="IPR032466">
    <property type="entry name" value="Metal_Hydrolase"/>
</dbReference>
<dbReference type="EMBL" id="DVMU01000118">
    <property type="protein sequence ID" value="HIU33956.1"/>
    <property type="molecule type" value="Genomic_DNA"/>
</dbReference>
<evidence type="ECO:0000313" key="4">
    <source>
        <dbReference type="Proteomes" id="UP000824072"/>
    </source>
</evidence>
<comment type="caution">
    <text evidence="3">The sequence shown here is derived from an EMBL/GenBank/DDBJ whole genome shotgun (WGS) entry which is preliminary data.</text>
</comment>
<dbReference type="PANTHER" id="PTHR21240">
    <property type="entry name" value="2-AMINO-3-CARBOXYLMUCONATE-6-SEMIALDEHYDE DECARBOXYLASE"/>
    <property type="match status" value="1"/>
</dbReference>
<accession>A0A9D1LCP3</accession>
<dbReference type="AlphaFoldDB" id="A0A9D1LCP3"/>
<dbReference type="Proteomes" id="UP000824072">
    <property type="component" value="Unassembled WGS sequence"/>
</dbReference>
<dbReference type="Gene3D" id="3.20.20.140">
    <property type="entry name" value="Metal-dependent hydrolases"/>
    <property type="match status" value="1"/>
</dbReference>
<organism evidence="3 4">
    <name type="scientific">Candidatus Pullichristensenella excrementigallinarum</name>
    <dbReference type="NCBI Taxonomy" id="2840907"/>
    <lineage>
        <taxon>Bacteria</taxon>
        <taxon>Bacillati</taxon>
        <taxon>Bacillota</taxon>
        <taxon>Clostridia</taxon>
        <taxon>Candidatus Pullichristensenella</taxon>
    </lineage>
</organism>
<evidence type="ECO:0000313" key="3">
    <source>
        <dbReference type="EMBL" id="HIU33956.1"/>
    </source>
</evidence>
<feature type="domain" description="Amidohydrolase-related" evidence="2">
    <location>
        <begin position="4"/>
        <end position="261"/>
    </location>
</feature>
<gene>
    <name evidence="3" type="ORF">IAB02_05280</name>
</gene>
<dbReference type="GO" id="GO:0019748">
    <property type="term" value="P:secondary metabolic process"/>
    <property type="evidence" value="ECO:0007669"/>
    <property type="project" value="TreeGrafter"/>
</dbReference>
<dbReference type="Pfam" id="PF04909">
    <property type="entry name" value="Amidohydro_2"/>
    <property type="match status" value="1"/>
</dbReference>
<dbReference type="InterPro" id="IPR006680">
    <property type="entry name" value="Amidohydro-rel"/>
</dbReference>
<evidence type="ECO:0000259" key="2">
    <source>
        <dbReference type="Pfam" id="PF04909"/>
    </source>
</evidence>
<name>A0A9D1LCP3_9FIRM</name>
<proteinExistence type="predicted"/>
<dbReference type="SUPFAM" id="SSF51556">
    <property type="entry name" value="Metallo-dependent hydrolases"/>
    <property type="match status" value="1"/>
</dbReference>
<protein>
    <submittedName>
        <fullName evidence="3">Amidohydrolase family protein</fullName>
    </submittedName>
</protein>
<dbReference type="GO" id="GO:0005737">
    <property type="term" value="C:cytoplasm"/>
    <property type="evidence" value="ECO:0007669"/>
    <property type="project" value="TreeGrafter"/>
</dbReference>
<reference evidence="3" key="1">
    <citation type="submission" date="2020-10" db="EMBL/GenBank/DDBJ databases">
        <authorList>
            <person name="Gilroy R."/>
        </authorList>
    </citation>
    <scope>NUCLEOTIDE SEQUENCE</scope>
    <source>
        <strain evidence="3">ChiHcec3-11533</strain>
    </source>
</reference>
<keyword evidence="1" id="KW-0456">Lyase</keyword>
<dbReference type="GO" id="GO:0016787">
    <property type="term" value="F:hydrolase activity"/>
    <property type="evidence" value="ECO:0007669"/>
    <property type="project" value="InterPro"/>
</dbReference>
<dbReference type="PANTHER" id="PTHR21240:SF28">
    <property type="entry name" value="ISO-OROTATE DECARBOXYLASE (EUROFUNG)"/>
    <property type="match status" value="1"/>
</dbReference>